<keyword evidence="2" id="KW-0547">Nucleotide-binding</keyword>
<dbReference type="SMART" id="SM00382">
    <property type="entry name" value="AAA"/>
    <property type="match status" value="1"/>
</dbReference>
<proteinExistence type="predicted"/>
<evidence type="ECO:0000313" key="6">
    <source>
        <dbReference type="Proteomes" id="UP000266568"/>
    </source>
</evidence>
<dbReference type="InterPro" id="IPR027417">
    <property type="entry name" value="P-loop_NTPase"/>
</dbReference>
<dbReference type="Pfam" id="PF00005">
    <property type="entry name" value="ABC_tran"/>
    <property type="match status" value="1"/>
</dbReference>
<dbReference type="InterPro" id="IPR003439">
    <property type="entry name" value="ABC_transporter-like_ATP-bd"/>
</dbReference>
<evidence type="ECO:0000256" key="2">
    <source>
        <dbReference type="ARBA" id="ARBA00022741"/>
    </source>
</evidence>
<dbReference type="Proteomes" id="UP000266568">
    <property type="component" value="Unassembled WGS sequence"/>
</dbReference>
<gene>
    <name evidence="5" type="ORF">DFR49_1225</name>
</gene>
<protein>
    <submittedName>
        <fullName evidence="5">Phospholipid/cholesterol/gamma-HCH transport system ATP-binding protein</fullName>
    </submittedName>
</protein>
<evidence type="ECO:0000313" key="5">
    <source>
        <dbReference type="EMBL" id="RIA46677.1"/>
    </source>
</evidence>
<sequence>MSRPAAPPVRLVDVRTEIGGQVIHDGVDLEVKRGEILGLVGASGAGKSVLLRSIIGLLPPVAGRVEIFGQDLYAADEATLGAIKSRWGVLFQANALFSTLSVLENVAVPLREHSQLTEPMLLAIAALKARMSGLPEDALFKLPSELSGGLQKRVGVARAIALDPELVLLDEPTAGLDPLMAEQIDALVASLAQTLGLSVLVVTHDLDTLYTVCDRVAVLAEQRIIAVAPVRELEHTDHPWLQEYLMGKRTRAGQPPPDTGR</sequence>
<reference evidence="5 6" key="1">
    <citation type="submission" date="2018-08" db="EMBL/GenBank/DDBJ databases">
        <title>Genomic Encyclopedia of Type Strains, Phase IV (KMG-IV): sequencing the most valuable type-strain genomes for metagenomic binning, comparative biology and taxonomic classification.</title>
        <authorList>
            <person name="Goeker M."/>
        </authorList>
    </citation>
    <scope>NUCLEOTIDE SEQUENCE [LARGE SCALE GENOMIC DNA]</scope>
    <source>
        <strain evidence="5 6">DSM 25527</strain>
    </source>
</reference>
<dbReference type="Gene3D" id="3.40.50.300">
    <property type="entry name" value="P-loop containing nucleotide triphosphate hydrolases"/>
    <property type="match status" value="1"/>
</dbReference>
<accession>A0A397PHP5</accession>
<name>A0A397PHP5_9SPHN</name>
<dbReference type="PANTHER" id="PTHR43023:SF3">
    <property type="entry name" value="PROTEIN TRIGALACTOSYLDIACYLGLYCEROL 3, CHLOROPLASTIC"/>
    <property type="match status" value="1"/>
</dbReference>
<dbReference type="GO" id="GO:0005524">
    <property type="term" value="F:ATP binding"/>
    <property type="evidence" value="ECO:0007669"/>
    <property type="project" value="UniProtKB-KW"/>
</dbReference>
<dbReference type="RefSeq" id="WP_211325806.1">
    <property type="nucleotide sequence ID" value="NZ_QXDC01000002.1"/>
</dbReference>
<dbReference type="PANTHER" id="PTHR43023">
    <property type="entry name" value="PROTEIN TRIGALACTOSYLDIACYLGLYCEROL 3, CHLOROPLASTIC"/>
    <property type="match status" value="1"/>
</dbReference>
<evidence type="ECO:0000256" key="1">
    <source>
        <dbReference type="ARBA" id="ARBA00022448"/>
    </source>
</evidence>
<evidence type="ECO:0000256" key="3">
    <source>
        <dbReference type="ARBA" id="ARBA00022840"/>
    </source>
</evidence>
<dbReference type="AlphaFoldDB" id="A0A397PHP5"/>
<keyword evidence="6" id="KW-1185">Reference proteome</keyword>
<dbReference type="PROSITE" id="PS50893">
    <property type="entry name" value="ABC_TRANSPORTER_2"/>
    <property type="match status" value="1"/>
</dbReference>
<evidence type="ECO:0000259" key="4">
    <source>
        <dbReference type="PROSITE" id="PS50893"/>
    </source>
</evidence>
<feature type="domain" description="ABC transporter" evidence="4">
    <location>
        <begin position="9"/>
        <end position="246"/>
    </location>
</feature>
<dbReference type="EMBL" id="QXDC01000002">
    <property type="protein sequence ID" value="RIA46677.1"/>
    <property type="molecule type" value="Genomic_DNA"/>
</dbReference>
<organism evidence="5 6">
    <name type="scientific">Hephaestia caeni</name>
    <dbReference type="NCBI Taxonomy" id="645617"/>
    <lineage>
        <taxon>Bacteria</taxon>
        <taxon>Pseudomonadati</taxon>
        <taxon>Pseudomonadota</taxon>
        <taxon>Alphaproteobacteria</taxon>
        <taxon>Sphingomonadales</taxon>
        <taxon>Sphingomonadaceae</taxon>
        <taxon>Hephaestia</taxon>
    </lineage>
</organism>
<keyword evidence="1" id="KW-0813">Transport</keyword>
<dbReference type="InterPro" id="IPR003593">
    <property type="entry name" value="AAA+_ATPase"/>
</dbReference>
<comment type="caution">
    <text evidence="5">The sequence shown here is derived from an EMBL/GenBank/DDBJ whole genome shotgun (WGS) entry which is preliminary data.</text>
</comment>
<dbReference type="SUPFAM" id="SSF52540">
    <property type="entry name" value="P-loop containing nucleoside triphosphate hydrolases"/>
    <property type="match status" value="1"/>
</dbReference>
<dbReference type="GO" id="GO:0016887">
    <property type="term" value="F:ATP hydrolysis activity"/>
    <property type="evidence" value="ECO:0007669"/>
    <property type="project" value="InterPro"/>
</dbReference>
<keyword evidence="3 5" id="KW-0067">ATP-binding</keyword>